<comment type="caution">
    <text evidence="9">The sequence shown here is derived from an EMBL/GenBank/DDBJ whole genome shotgun (WGS) entry which is preliminary data.</text>
</comment>
<dbReference type="InterPro" id="IPR018076">
    <property type="entry name" value="T2SS_GspF_dom"/>
</dbReference>
<feature type="non-terminal residue" evidence="9">
    <location>
        <position position="1"/>
    </location>
</feature>
<reference evidence="9" key="1">
    <citation type="journal article" date="2014" name="Front. Microbiol.">
        <title>High frequency of phylogenetically diverse reductive dehalogenase-homologous genes in deep subseafloor sedimentary metagenomes.</title>
        <authorList>
            <person name="Kawai M."/>
            <person name="Futagami T."/>
            <person name="Toyoda A."/>
            <person name="Takaki Y."/>
            <person name="Nishi S."/>
            <person name="Hori S."/>
            <person name="Arai W."/>
            <person name="Tsubouchi T."/>
            <person name="Morono Y."/>
            <person name="Uchiyama I."/>
            <person name="Ito T."/>
            <person name="Fujiyama A."/>
            <person name="Inagaki F."/>
            <person name="Takami H."/>
        </authorList>
    </citation>
    <scope>NUCLEOTIDE SEQUENCE</scope>
    <source>
        <strain evidence="9">Expedition CK06-06</strain>
    </source>
</reference>
<evidence type="ECO:0000256" key="4">
    <source>
        <dbReference type="ARBA" id="ARBA00022692"/>
    </source>
</evidence>
<dbReference type="PANTHER" id="PTHR30012:SF0">
    <property type="entry name" value="TYPE II SECRETION SYSTEM PROTEIN F-RELATED"/>
    <property type="match status" value="1"/>
</dbReference>
<dbReference type="Pfam" id="PF00482">
    <property type="entry name" value="T2SSF"/>
    <property type="match status" value="1"/>
</dbReference>
<dbReference type="EMBL" id="BARU01044117">
    <property type="protein sequence ID" value="GAH76408.1"/>
    <property type="molecule type" value="Genomic_DNA"/>
</dbReference>
<dbReference type="InterPro" id="IPR042094">
    <property type="entry name" value="T2SS_GspF_sf"/>
</dbReference>
<organism evidence="9">
    <name type="scientific">marine sediment metagenome</name>
    <dbReference type="NCBI Taxonomy" id="412755"/>
    <lineage>
        <taxon>unclassified sequences</taxon>
        <taxon>metagenomes</taxon>
        <taxon>ecological metagenomes</taxon>
    </lineage>
</organism>
<evidence type="ECO:0000256" key="6">
    <source>
        <dbReference type="ARBA" id="ARBA00023136"/>
    </source>
</evidence>
<gene>
    <name evidence="9" type="ORF">S03H2_67396</name>
</gene>
<dbReference type="InterPro" id="IPR003004">
    <property type="entry name" value="GspF/PilC"/>
</dbReference>
<dbReference type="Gene3D" id="1.20.81.30">
    <property type="entry name" value="Type II secretion system (T2SS), domain F"/>
    <property type="match status" value="1"/>
</dbReference>
<evidence type="ECO:0000313" key="9">
    <source>
        <dbReference type="EMBL" id="GAH76408.1"/>
    </source>
</evidence>
<keyword evidence="3" id="KW-1003">Cell membrane</keyword>
<evidence type="ECO:0000256" key="2">
    <source>
        <dbReference type="ARBA" id="ARBA00005745"/>
    </source>
</evidence>
<evidence type="ECO:0000256" key="3">
    <source>
        <dbReference type="ARBA" id="ARBA00022475"/>
    </source>
</evidence>
<evidence type="ECO:0000256" key="1">
    <source>
        <dbReference type="ARBA" id="ARBA00004651"/>
    </source>
</evidence>
<feature type="transmembrane region" description="Helical" evidence="7">
    <location>
        <begin position="18"/>
        <end position="37"/>
    </location>
</feature>
<keyword evidence="5 7" id="KW-1133">Transmembrane helix</keyword>
<name>X1K2U8_9ZZZZ</name>
<proteinExistence type="inferred from homology"/>
<protein>
    <recommendedName>
        <fullName evidence="8">Type II secretion system protein GspF domain-containing protein</fullName>
    </recommendedName>
</protein>
<sequence length="127" mass="14031">KITQLLVGFSHILGNFKAMTTVLTVAILGSVALYYWAGTLAGRRMIDFVKIHTPVLGTMFTDTVVTRSMRIMATMLNTGVSLLDALKVIQGSCVNYYFRRLWAGVDKKIQDGYQLSESILICPGGEH</sequence>
<evidence type="ECO:0000256" key="7">
    <source>
        <dbReference type="SAM" id="Phobius"/>
    </source>
</evidence>
<comment type="subcellular location">
    <subcellularLocation>
        <location evidence="1">Cell membrane</location>
        <topology evidence="1">Multi-pass membrane protein</topology>
    </subcellularLocation>
</comment>
<keyword evidence="6 7" id="KW-0472">Membrane</keyword>
<feature type="domain" description="Type II secretion system protein GspF" evidence="8">
    <location>
        <begin position="70"/>
        <end position="119"/>
    </location>
</feature>
<dbReference type="AlphaFoldDB" id="X1K2U8"/>
<evidence type="ECO:0000256" key="5">
    <source>
        <dbReference type="ARBA" id="ARBA00022989"/>
    </source>
</evidence>
<accession>X1K2U8</accession>
<evidence type="ECO:0000259" key="8">
    <source>
        <dbReference type="Pfam" id="PF00482"/>
    </source>
</evidence>
<dbReference type="PANTHER" id="PTHR30012">
    <property type="entry name" value="GENERAL SECRETION PATHWAY PROTEIN"/>
    <property type="match status" value="1"/>
</dbReference>
<comment type="similarity">
    <text evidence="2">Belongs to the GSP F family.</text>
</comment>
<dbReference type="GO" id="GO:0005886">
    <property type="term" value="C:plasma membrane"/>
    <property type="evidence" value="ECO:0007669"/>
    <property type="project" value="UniProtKB-SubCell"/>
</dbReference>
<keyword evidence="4 7" id="KW-0812">Transmembrane</keyword>